<evidence type="ECO:0000259" key="15">
    <source>
        <dbReference type="SMART" id="SM00965"/>
    </source>
</evidence>
<sequence length="990" mass="107991">MVGANPTSEKSMLPVRCPSPAPRPRPCLSPITFVLRCTMTSCCAAGLLHSSVVVAQDAYKAALTATRLDDATLRDYNIAQGPLGAALGSFSSQAGLLLSYEPDLIRGRTAPALKGRYTVSEGMQRLLANTGLQLAPSATGTYVVMAQGTGARAAAELSPTMVEAAAQGPEVETYRAPRSSVHLTSEQIDRFGRVSAGDLLNGIPGVQVGDTRNGGALDVNIRGIQGQSRVAVKVDGSEQALDVYRGYGGTQQRSYIDPDLISSLTVNKGPSTKSGAIGGTVEMQTIGVQDILVDGKQVGVRLKGDFWDNGVAPAHRSASSRDESLTAPPRDSRGSLFGSEAESGSAAFAFTTERLDVVAAYAHRNQGNYFSGKKGQDRYRIHDEDGREQPSVAMTYNAGEEVLNSSSKTDSYLLKATWRIADDHTLDLGYRRYDGRTAEIMPSDIYRFGTAGIYQYPLGAVKIDTYTARYHYLPAGNPWVDLTSNLWMTDAKTSTLSSAWTAPASQLFRSDRSWTRQDNRRIGGDLNNVSRFETTHGDFKLDLGGAFQLEDLQPQKSVLITQHDIDANRTLRDASRQEFSFNGKLEYQPIEQLTLWGGGRYSHFHTKDNTVLATARRQDREVRYISASGPKGWGSMTWFPDQNGQYTDATDPRLNNGIVFGNSNEPFNGVRFNDFGATSVEVGSEGISSVVTGYDHSPQGSSSGGGFSPAFGINVELMPDTFFYVTYTQGLRLPSLFETSQGTQQVAPGKSLKPERSQSWEIGVSALRDNLFTEHDSAAVKLAYFDNVIKNYITRYYDPSPELWGLMTFSNTDSFSTRGLELQSHYDAGHAFADLSATYYLKTETCDADFAGKLRATANPYQKTENTPNCTPGSFMGSYTNTQNPPRFSANLTSGVRFFGEALTVGGRVTYTSGPTNTLDKPWQSGATTPQVEYRSVALFDLFLKYKLLENTEVNASLQNLTDRYYLDPLAQSFMPAPGRTLRVGVVTRF</sequence>
<keyword evidence="7" id="KW-0408">Iron</keyword>
<accession>A0AAU8RZJ9</accession>
<evidence type="ECO:0000256" key="3">
    <source>
        <dbReference type="ARBA" id="ARBA00022452"/>
    </source>
</evidence>
<keyword evidence="8 13" id="KW-0798">TonB box</keyword>
<evidence type="ECO:0000256" key="8">
    <source>
        <dbReference type="ARBA" id="ARBA00023077"/>
    </source>
</evidence>
<evidence type="ECO:0000256" key="10">
    <source>
        <dbReference type="ARBA" id="ARBA00023237"/>
    </source>
</evidence>
<evidence type="ECO:0000256" key="14">
    <source>
        <dbReference type="SAM" id="MobiDB-lite"/>
    </source>
</evidence>
<dbReference type="PANTHER" id="PTHR30442">
    <property type="entry name" value="IRON III DICITRATE TRANSPORT PROTEIN FECA"/>
    <property type="match status" value="1"/>
</dbReference>
<feature type="region of interest" description="Disordered" evidence="14">
    <location>
        <begin position="311"/>
        <end position="338"/>
    </location>
</feature>
<dbReference type="GO" id="GO:0033214">
    <property type="term" value="P:siderophore-iron import into cell"/>
    <property type="evidence" value="ECO:0007669"/>
    <property type="project" value="TreeGrafter"/>
</dbReference>
<feature type="compositionally biased region" description="Polar residues" evidence="14">
    <location>
        <begin position="1"/>
        <end position="10"/>
    </location>
</feature>
<keyword evidence="4" id="KW-0406">Ion transport</keyword>
<evidence type="ECO:0000256" key="4">
    <source>
        <dbReference type="ARBA" id="ARBA00022496"/>
    </source>
</evidence>
<dbReference type="Pfam" id="PF07715">
    <property type="entry name" value="Plug"/>
    <property type="match status" value="1"/>
</dbReference>
<keyword evidence="9 11" id="KW-0472">Membrane</keyword>
<dbReference type="InterPro" id="IPR011662">
    <property type="entry name" value="Secretin/TonB_short_N"/>
</dbReference>
<dbReference type="PROSITE" id="PS52016">
    <property type="entry name" value="TONB_DEPENDENT_REC_3"/>
    <property type="match status" value="1"/>
</dbReference>
<dbReference type="Gene3D" id="3.55.50.30">
    <property type="match status" value="1"/>
</dbReference>
<dbReference type="SUPFAM" id="SSF56935">
    <property type="entry name" value="Porins"/>
    <property type="match status" value="1"/>
</dbReference>
<dbReference type="Gene3D" id="2.40.170.20">
    <property type="entry name" value="TonB-dependent receptor, beta-barrel domain"/>
    <property type="match status" value="1"/>
</dbReference>
<dbReference type="InterPro" id="IPR036942">
    <property type="entry name" value="Beta-barrel_TonB_sf"/>
</dbReference>
<evidence type="ECO:0000313" key="16">
    <source>
        <dbReference type="EMBL" id="AJQ49268.1"/>
    </source>
</evidence>
<feature type="domain" description="Secretin/TonB short N-terminal" evidence="15">
    <location>
        <begin position="96"/>
        <end position="147"/>
    </location>
</feature>
<dbReference type="Gene3D" id="2.170.130.10">
    <property type="entry name" value="TonB-dependent receptor, plug domain"/>
    <property type="match status" value="1"/>
</dbReference>
<dbReference type="AlphaFoldDB" id="A0AAU8RZJ9"/>
<evidence type="ECO:0000256" key="6">
    <source>
        <dbReference type="ARBA" id="ARBA00022729"/>
    </source>
</evidence>
<comment type="subcellular location">
    <subcellularLocation>
        <location evidence="1 11">Cell outer membrane</location>
        <topology evidence="1 11">Multi-pass membrane protein</topology>
    </subcellularLocation>
</comment>
<dbReference type="GO" id="GO:0009279">
    <property type="term" value="C:cell outer membrane"/>
    <property type="evidence" value="ECO:0007669"/>
    <property type="project" value="UniProtKB-SubCell"/>
</dbReference>
<organism evidence="16 17">
    <name type="scientific">Pseudomonas putida S13.1.2</name>
    <dbReference type="NCBI Taxonomy" id="1384061"/>
    <lineage>
        <taxon>Bacteria</taxon>
        <taxon>Pseudomonadati</taxon>
        <taxon>Pseudomonadota</taxon>
        <taxon>Gammaproteobacteria</taxon>
        <taxon>Pseudomonadales</taxon>
        <taxon>Pseudomonadaceae</taxon>
        <taxon>Pseudomonas</taxon>
    </lineage>
</organism>
<dbReference type="InterPro" id="IPR039426">
    <property type="entry name" value="TonB-dep_rcpt-like"/>
</dbReference>
<dbReference type="SMART" id="SM00965">
    <property type="entry name" value="STN"/>
    <property type="match status" value="1"/>
</dbReference>
<dbReference type="PANTHER" id="PTHR30442:SF0">
    <property type="entry name" value="FE(3+) DICITRATE TRANSPORT PROTEIN FECA"/>
    <property type="match status" value="1"/>
</dbReference>
<reference evidence="16 17" key="1">
    <citation type="submission" date="2015-02" db="EMBL/GenBank/DDBJ databases">
        <title>Complete Genome Sequencing of Pseudomonas putida S13.1.2.</title>
        <authorList>
            <person name="Chong T.M."/>
            <person name="Chan K.G."/>
            <person name="Dessaux Y."/>
        </authorList>
    </citation>
    <scope>NUCLEOTIDE SEQUENCE [LARGE SCALE GENOMIC DNA]</scope>
    <source>
        <strain evidence="16 17">S13.1.2</strain>
    </source>
</reference>
<dbReference type="InterPro" id="IPR010917">
    <property type="entry name" value="TonB_rcpt_CS"/>
</dbReference>
<comment type="similarity">
    <text evidence="11 13">Belongs to the TonB-dependent receptor family.</text>
</comment>
<evidence type="ECO:0000256" key="11">
    <source>
        <dbReference type="PROSITE-ProRule" id="PRU01360"/>
    </source>
</evidence>
<evidence type="ECO:0000313" key="17">
    <source>
        <dbReference type="Proteomes" id="UP000033260"/>
    </source>
</evidence>
<evidence type="ECO:0000256" key="13">
    <source>
        <dbReference type="RuleBase" id="RU003357"/>
    </source>
</evidence>
<dbReference type="EMBL" id="CP010979">
    <property type="protein sequence ID" value="AJQ49268.1"/>
    <property type="molecule type" value="Genomic_DNA"/>
</dbReference>
<feature type="region of interest" description="Disordered" evidence="14">
    <location>
        <begin position="1"/>
        <end position="22"/>
    </location>
</feature>
<evidence type="ECO:0000256" key="2">
    <source>
        <dbReference type="ARBA" id="ARBA00022448"/>
    </source>
</evidence>
<dbReference type="InterPro" id="IPR000531">
    <property type="entry name" value="Beta-barrel_TonB"/>
</dbReference>
<evidence type="ECO:0000256" key="9">
    <source>
        <dbReference type="ARBA" id="ARBA00023136"/>
    </source>
</evidence>
<keyword evidence="6" id="KW-0732">Signal</keyword>
<evidence type="ECO:0000256" key="7">
    <source>
        <dbReference type="ARBA" id="ARBA00023004"/>
    </source>
</evidence>
<feature type="short sequence motif" description="TonB C-terminal box" evidence="12">
    <location>
        <begin position="973"/>
        <end position="990"/>
    </location>
</feature>
<keyword evidence="2 11" id="KW-0813">Transport</keyword>
<dbReference type="PROSITE" id="PS01156">
    <property type="entry name" value="TONB_DEPENDENT_REC_2"/>
    <property type="match status" value="1"/>
</dbReference>
<dbReference type="InterPro" id="IPR037066">
    <property type="entry name" value="Plug_dom_sf"/>
</dbReference>
<dbReference type="Pfam" id="PF07660">
    <property type="entry name" value="STN"/>
    <property type="match status" value="1"/>
</dbReference>
<evidence type="ECO:0000256" key="5">
    <source>
        <dbReference type="ARBA" id="ARBA00022692"/>
    </source>
</evidence>
<keyword evidence="5 11" id="KW-0812">Transmembrane</keyword>
<protein>
    <submittedName>
        <fullName evidence="16">TonB-dependent receptor</fullName>
    </submittedName>
</protein>
<keyword evidence="16" id="KW-0675">Receptor</keyword>
<keyword evidence="10 11" id="KW-0998">Cell outer membrane</keyword>
<dbReference type="Proteomes" id="UP000033260">
    <property type="component" value="Chromosome"/>
</dbReference>
<keyword evidence="3 11" id="KW-1134">Transmembrane beta strand</keyword>
<keyword evidence="4" id="KW-0410">Iron transport</keyword>
<proteinExistence type="inferred from homology"/>
<dbReference type="Pfam" id="PF00593">
    <property type="entry name" value="TonB_dep_Rec_b-barrel"/>
    <property type="match status" value="1"/>
</dbReference>
<name>A0AAU8RZJ9_PSEPU</name>
<dbReference type="InterPro" id="IPR012910">
    <property type="entry name" value="Plug_dom"/>
</dbReference>
<evidence type="ECO:0000256" key="1">
    <source>
        <dbReference type="ARBA" id="ARBA00004571"/>
    </source>
</evidence>
<evidence type="ECO:0000256" key="12">
    <source>
        <dbReference type="PROSITE-ProRule" id="PRU10144"/>
    </source>
</evidence>
<gene>
    <name evidence="16" type="ORF">N805_19505</name>
</gene>